<proteinExistence type="inferred from homology"/>
<reference evidence="4 5" key="1">
    <citation type="submission" date="2023-08" db="EMBL/GenBank/DDBJ databases">
        <title>Black Yeasts Isolated from many extreme environments.</title>
        <authorList>
            <person name="Coleine C."/>
            <person name="Stajich J.E."/>
            <person name="Selbmann L."/>
        </authorList>
    </citation>
    <scope>NUCLEOTIDE SEQUENCE [LARGE SCALE GENOMIC DNA]</scope>
    <source>
        <strain evidence="4 5">CCFEE 6328</strain>
    </source>
</reference>
<gene>
    <name evidence="4" type="ORF">LTR69_011263</name>
</gene>
<comment type="caution">
    <text evidence="4">The sequence shown here is derived from an EMBL/GenBank/DDBJ whole genome shotgun (WGS) entry which is preliminary data.</text>
</comment>
<dbReference type="Proteomes" id="UP001345691">
    <property type="component" value="Unassembled WGS sequence"/>
</dbReference>
<dbReference type="InterPro" id="IPR036291">
    <property type="entry name" value="NAD(P)-bd_dom_sf"/>
</dbReference>
<dbReference type="InterPro" id="IPR002347">
    <property type="entry name" value="SDR_fam"/>
</dbReference>
<protein>
    <submittedName>
        <fullName evidence="4">Uncharacterized protein</fullName>
    </submittedName>
</protein>
<accession>A0ABR0IUR0</accession>
<dbReference type="PANTHER" id="PTHR24321">
    <property type="entry name" value="DEHYDROGENASES, SHORT CHAIN"/>
    <property type="match status" value="1"/>
</dbReference>
<dbReference type="EMBL" id="JAVRRF010000051">
    <property type="protein sequence ID" value="KAK5048800.1"/>
    <property type="molecule type" value="Genomic_DNA"/>
</dbReference>
<evidence type="ECO:0000313" key="4">
    <source>
        <dbReference type="EMBL" id="KAK5048800.1"/>
    </source>
</evidence>
<keyword evidence="2" id="KW-0521">NADP</keyword>
<name>A0ABR0IUR0_9EURO</name>
<keyword evidence="3" id="KW-0560">Oxidoreductase</keyword>
<dbReference type="PRINTS" id="PR00081">
    <property type="entry name" value="GDHRDH"/>
</dbReference>
<dbReference type="PROSITE" id="PS00061">
    <property type="entry name" value="ADH_SHORT"/>
    <property type="match status" value="1"/>
</dbReference>
<dbReference type="InterPro" id="IPR020904">
    <property type="entry name" value="Sc_DH/Rdtase_CS"/>
</dbReference>
<sequence length="223" mass="23268">MADFALGTGAGSGIGRCCALELARCGHNLLLWDVDVADGQAVIEAAQQLRQSSIRIAKLVAAAGIVRMDSLANQQPDLVKLIMQVNYEGVQSTLQAVPSNIVACKGSIVVIGSTEGYMGGAPIHAYVASKHAVLGLCRSAAIELGPQGVRLNVVCPGTIKTPMYQPELMGPEAIAMDKEMQAKTPLRRLGTPEEVAKVVRFLLIDGASYVTGASIVVDGGLTV</sequence>
<organism evidence="4 5">
    <name type="scientific">Exophiala sideris</name>
    <dbReference type="NCBI Taxonomy" id="1016849"/>
    <lineage>
        <taxon>Eukaryota</taxon>
        <taxon>Fungi</taxon>
        <taxon>Dikarya</taxon>
        <taxon>Ascomycota</taxon>
        <taxon>Pezizomycotina</taxon>
        <taxon>Eurotiomycetes</taxon>
        <taxon>Chaetothyriomycetidae</taxon>
        <taxon>Chaetothyriales</taxon>
        <taxon>Herpotrichiellaceae</taxon>
        <taxon>Exophiala</taxon>
    </lineage>
</organism>
<dbReference type="Pfam" id="PF13561">
    <property type="entry name" value="adh_short_C2"/>
    <property type="match status" value="1"/>
</dbReference>
<keyword evidence="5" id="KW-1185">Reference proteome</keyword>
<dbReference type="PANTHER" id="PTHR24321:SF8">
    <property type="entry name" value="ESTRADIOL 17-BETA-DEHYDROGENASE 8-RELATED"/>
    <property type="match status" value="1"/>
</dbReference>
<evidence type="ECO:0000313" key="5">
    <source>
        <dbReference type="Proteomes" id="UP001345691"/>
    </source>
</evidence>
<comment type="similarity">
    <text evidence="1">Belongs to the short-chain dehydrogenases/reductases (SDR) family.</text>
</comment>
<evidence type="ECO:0000256" key="2">
    <source>
        <dbReference type="ARBA" id="ARBA00022857"/>
    </source>
</evidence>
<dbReference type="Gene3D" id="3.40.50.720">
    <property type="entry name" value="NAD(P)-binding Rossmann-like Domain"/>
    <property type="match status" value="1"/>
</dbReference>
<dbReference type="CDD" id="cd05233">
    <property type="entry name" value="SDR_c"/>
    <property type="match status" value="1"/>
</dbReference>
<evidence type="ECO:0000256" key="3">
    <source>
        <dbReference type="ARBA" id="ARBA00023002"/>
    </source>
</evidence>
<dbReference type="SUPFAM" id="SSF51735">
    <property type="entry name" value="NAD(P)-binding Rossmann-fold domains"/>
    <property type="match status" value="1"/>
</dbReference>
<evidence type="ECO:0000256" key="1">
    <source>
        <dbReference type="ARBA" id="ARBA00006484"/>
    </source>
</evidence>